<dbReference type="RefSeq" id="XP_025360643.1">
    <property type="nucleotide sequence ID" value="XM_025506698.1"/>
</dbReference>
<feature type="compositionally biased region" description="Low complexity" evidence="1">
    <location>
        <begin position="65"/>
        <end position="93"/>
    </location>
</feature>
<feature type="compositionally biased region" description="Polar residues" evidence="1">
    <location>
        <begin position="42"/>
        <end position="64"/>
    </location>
</feature>
<evidence type="ECO:0000313" key="2">
    <source>
        <dbReference type="EMBL" id="PWN26031.1"/>
    </source>
</evidence>
<dbReference type="AlphaFoldDB" id="A0A316UNV0"/>
<gene>
    <name evidence="2" type="ORF">BDZ90DRAFT_233627</name>
</gene>
<sequence>MASLVCYREILDGKCNEATAEDDDFVSEALAHMGLLPRDARNGTNPASGKASTNSPPMSNGMINGTSLGSRRGSSSTSTHRTTSSSSPSSCSSEQRRLGRVLFTTRCLRPSCTTCSGLYEAPIEIIDEEGHKSEWTAEPTAIRSKAGKSSGKVMNRWAIHSDALQDREVDERTREDWQDGPQALHRSPPALSLVEPCPTSPAPAAPSSRCFSPFSTRLTPQDLTHTNLSLGGPQGQVYLLRHETLAFTHRVLRLLYNPPSRSASKAYLELAHFVFSDCTLQIDLERCRRARTDLAFVVGAIEAGLAVREEGKGGRSQGRDEWGRLAGATPGGEGGVGLFSRLFSS</sequence>
<keyword evidence="3" id="KW-1185">Reference proteome</keyword>
<evidence type="ECO:0000256" key="1">
    <source>
        <dbReference type="SAM" id="MobiDB-lite"/>
    </source>
</evidence>
<organism evidence="2 3">
    <name type="scientific">Jaminaea rosea</name>
    <dbReference type="NCBI Taxonomy" id="1569628"/>
    <lineage>
        <taxon>Eukaryota</taxon>
        <taxon>Fungi</taxon>
        <taxon>Dikarya</taxon>
        <taxon>Basidiomycota</taxon>
        <taxon>Ustilaginomycotina</taxon>
        <taxon>Exobasidiomycetes</taxon>
        <taxon>Microstromatales</taxon>
        <taxon>Microstromatales incertae sedis</taxon>
        <taxon>Jaminaea</taxon>
    </lineage>
</organism>
<evidence type="ECO:0000313" key="3">
    <source>
        <dbReference type="Proteomes" id="UP000245884"/>
    </source>
</evidence>
<proteinExistence type="predicted"/>
<feature type="region of interest" description="Disordered" evidence="1">
    <location>
        <begin position="36"/>
        <end position="95"/>
    </location>
</feature>
<accession>A0A316UNV0</accession>
<dbReference type="GeneID" id="37028521"/>
<dbReference type="EMBL" id="KZ819673">
    <property type="protein sequence ID" value="PWN26031.1"/>
    <property type="molecule type" value="Genomic_DNA"/>
</dbReference>
<feature type="non-terminal residue" evidence="2">
    <location>
        <position position="345"/>
    </location>
</feature>
<name>A0A316UNV0_9BASI</name>
<dbReference type="Proteomes" id="UP000245884">
    <property type="component" value="Unassembled WGS sequence"/>
</dbReference>
<reference evidence="2 3" key="1">
    <citation type="journal article" date="2018" name="Mol. Biol. Evol.">
        <title>Broad Genomic Sampling Reveals a Smut Pathogenic Ancestry of the Fungal Clade Ustilaginomycotina.</title>
        <authorList>
            <person name="Kijpornyongpan T."/>
            <person name="Mondo S.J."/>
            <person name="Barry K."/>
            <person name="Sandor L."/>
            <person name="Lee J."/>
            <person name="Lipzen A."/>
            <person name="Pangilinan J."/>
            <person name="LaButti K."/>
            <person name="Hainaut M."/>
            <person name="Henrissat B."/>
            <person name="Grigoriev I.V."/>
            <person name="Spatafora J.W."/>
            <person name="Aime M.C."/>
        </authorList>
    </citation>
    <scope>NUCLEOTIDE SEQUENCE [LARGE SCALE GENOMIC DNA]</scope>
    <source>
        <strain evidence="2 3">MCA 5214</strain>
    </source>
</reference>
<protein>
    <submittedName>
        <fullName evidence="2">Uncharacterized protein</fullName>
    </submittedName>
</protein>